<accession>A0ABU6QDT6</accession>
<evidence type="ECO:0000256" key="1">
    <source>
        <dbReference type="SAM" id="MobiDB-lite"/>
    </source>
</evidence>
<organism evidence="2 3">
    <name type="scientific">Stylosanthes scabra</name>
    <dbReference type="NCBI Taxonomy" id="79078"/>
    <lineage>
        <taxon>Eukaryota</taxon>
        <taxon>Viridiplantae</taxon>
        <taxon>Streptophyta</taxon>
        <taxon>Embryophyta</taxon>
        <taxon>Tracheophyta</taxon>
        <taxon>Spermatophyta</taxon>
        <taxon>Magnoliopsida</taxon>
        <taxon>eudicotyledons</taxon>
        <taxon>Gunneridae</taxon>
        <taxon>Pentapetalae</taxon>
        <taxon>rosids</taxon>
        <taxon>fabids</taxon>
        <taxon>Fabales</taxon>
        <taxon>Fabaceae</taxon>
        <taxon>Papilionoideae</taxon>
        <taxon>50 kb inversion clade</taxon>
        <taxon>dalbergioids sensu lato</taxon>
        <taxon>Dalbergieae</taxon>
        <taxon>Pterocarpus clade</taxon>
        <taxon>Stylosanthes</taxon>
    </lineage>
</organism>
<gene>
    <name evidence="2" type="ORF">PIB30_033390</name>
</gene>
<feature type="region of interest" description="Disordered" evidence="1">
    <location>
        <begin position="73"/>
        <end position="94"/>
    </location>
</feature>
<dbReference type="Gene3D" id="3.100.10.10">
    <property type="match status" value="1"/>
</dbReference>
<evidence type="ECO:0000313" key="3">
    <source>
        <dbReference type="Proteomes" id="UP001341840"/>
    </source>
</evidence>
<name>A0ABU6QDT6_9FABA</name>
<dbReference type="EMBL" id="JASCZI010000151">
    <property type="protein sequence ID" value="MED6109414.1"/>
    <property type="molecule type" value="Genomic_DNA"/>
</dbReference>
<dbReference type="Proteomes" id="UP001341840">
    <property type="component" value="Unassembled WGS sequence"/>
</dbReference>
<comment type="caution">
    <text evidence="2">The sequence shown here is derived from an EMBL/GenBank/DDBJ whole genome shotgun (WGS) entry which is preliminary data.</text>
</comment>
<reference evidence="2 3" key="1">
    <citation type="journal article" date="2023" name="Plants (Basel)">
        <title>Bridging the Gap: Combining Genomics and Transcriptomics Approaches to Understand Stylosanthes scabra, an Orphan Legume from the Brazilian Caatinga.</title>
        <authorList>
            <person name="Ferreira-Neto J.R.C."/>
            <person name="da Silva M.D."/>
            <person name="Binneck E."/>
            <person name="de Melo N.F."/>
            <person name="da Silva R.H."/>
            <person name="de Melo A.L.T.M."/>
            <person name="Pandolfi V."/>
            <person name="Bustamante F.O."/>
            <person name="Brasileiro-Vidal A.C."/>
            <person name="Benko-Iseppon A.M."/>
        </authorList>
    </citation>
    <scope>NUCLEOTIDE SEQUENCE [LARGE SCALE GENOMIC DNA]</scope>
    <source>
        <tissue evidence="2">Leaves</tissue>
    </source>
</reference>
<evidence type="ECO:0000313" key="2">
    <source>
        <dbReference type="EMBL" id="MED6109414.1"/>
    </source>
</evidence>
<proteinExistence type="predicted"/>
<sequence>MVETRNFYYEGGRELIRRLSSRTRRLLRINPKFGSSPANIVATPKQLVLPFWSYLCTPPRLLISVAAFSSLPQPSPEQGIDLKAEGNSKKTKRTAPKSNDIYLKLLVKCHHNCYHATCHQHCKRLRALIFFPSPNVILGLIFTATFASDWTNKEHNCSCEGDVATEAKKPAGSWSVPTDRFNGFMMVFTSAVLDSNSDRTGDRFMVKPVEPASPIRFSELWFETPHRHRPRRTFVVSV</sequence>
<keyword evidence="3" id="KW-1185">Reference proteome</keyword>
<protein>
    <submittedName>
        <fullName evidence="2">Uncharacterized protein</fullName>
    </submittedName>
</protein>